<protein>
    <recommendedName>
        <fullName evidence="2">Helicase C-terminal domain-containing protein</fullName>
    </recommendedName>
</protein>
<dbReference type="InterPro" id="IPR027417">
    <property type="entry name" value="P-loop_NTPase"/>
</dbReference>
<dbReference type="InParanoid" id="A0A067LRC5"/>
<dbReference type="OrthoDB" id="3270319at2759"/>
<gene>
    <name evidence="3" type="ORF">BOTBODRAFT_122291</name>
</gene>
<dbReference type="EMBL" id="KL198190">
    <property type="protein sequence ID" value="KDQ05768.1"/>
    <property type="molecule type" value="Genomic_DNA"/>
</dbReference>
<feature type="domain" description="Helicase C-terminal" evidence="2">
    <location>
        <begin position="200"/>
        <end position="265"/>
    </location>
</feature>
<evidence type="ECO:0000313" key="4">
    <source>
        <dbReference type="Proteomes" id="UP000027195"/>
    </source>
</evidence>
<name>A0A067LRC5_BOTB1</name>
<dbReference type="InterPro" id="IPR001650">
    <property type="entry name" value="Helicase_C-like"/>
</dbReference>
<feature type="compositionally biased region" description="Acidic residues" evidence="1">
    <location>
        <begin position="12"/>
        <end position="22"/>
    </location>
</feature>
<evidence type="ECO:0000313" key="3">
    <source>
        <dbReference type="EMBL" id="KDQ05768.1"/>
    </source>
</evidence>
<sequence>MVKLLSRKKSGDEDEGEDEDIDAITPTLRAELVQVERLRKYMMEIMVRRSSKSKDFQGNPILGIEPYITSRAWVAMSEKEWEVLETMSEDPLRIAKMGSSKKEFSSSSFYLSYRIVLCHHQGLSVEVPSTLEEYRANPSSKLDVLVFLLRHHLQRDDNGPVHFDEDGKITDDGKAPPLARGQVAAQETKILLTRDVSLSQVLALHGIGVCSIDGKTPQAERTKILQAFNALEAHVVDGLPCRVLVVSQVGSTGLNIARANIVMLFVSSLADPCCGAVSRL</sequence>
<organism evidence="3 4">
    <name type="scientific">Botryobasidium botryosum (strain FD-172 SS1)</name>
    <dbReference type="NCBI Taxonomy" id="930990"/>
    <lineage>
        <taxon>Eukaryota</taxon>
        <taxon>Fungi</taxon>
        <taxon>Dikarya</taxon>
        <taxon>Basidiomycota</taxon>
        <taxon>Agaricomycotina</taxon>
        <taxon>Agaricomycetes</taxon>
        <taxon>Cantharellales</taxon>
        <taxon>Botryobasidiaceae</taxon>
        <taxon>Botryobasidium</taxon>
    </lineage>
</organism>
<dbReference type="HOGENOM" id="CLU_993931_0_0_1"/>
<dbReference type="SUPFAM" id="SSF52540">
    <property type="entry name" value="P-loop containing nucleoside triphosphate hydrolases"/>
    <property type="match status" value="1"/>
</dbReference>
<proteinExistence type="predicted"/>
<dbReference type="Proteomes" id="UP000027195">
    <property type="component" value="Unassembled WGS sequence"/>
</dbReference>
<dbReference type="STRING" id="930990.A0A067LRC5"/>
<evidence type="ECO:0000259" key="2">
    <source>
        <dbReference type="Pfam" id="PF00271"/>
    </source>
</evidence>
<dbReference type="AlphaFoldDB" id="A0A067LRC5"/>
<reference evidence="4" key="1">
    <citation type="journal article" date="2014" name="Proc. Natl. Acad. Sci. U.S.A.">
        <title>Extensive sampling of basidiomycete genomes demonstrates inadequacy of the white-rot/brown-rot paradigm for wood decay fungi.</title>
        <authorList>
            <person name="Riley R."/>
            <person name="Salamov A.A."/>
            <person name="Brown D.W."/>
            <person name="Nagy L.G."/>
            <person name="Floudas D."/>
            <person name="Held B.W."/>
            <person name="Levasseur A."/>
            <person name="Lombard V."/>
            <person name="Morin E."/>
            <person name="Otillar R."/>
            <person name="Lindquist E.A."/>
            <person name="Sun H."/>
            <person name="LaButti K.M."/>
            <person name="Schmutz J."/>
            <person name="Jabbour D."/>
            <person name="Luo H."/>
            <person name="Baker S.E."/>
            <person name="Pisabarro A.G."/>
            <person name="Walton J.D."/>
            <person name="Blanchette R.A."/>
            <person name="Henrissat B."/>
            <person name="Martin F."/>
            <person name="Cullen D."/>
            <person name="Hibbett D.S."/>
            <person name="Grigoriev I.V."/>
        </authorList>
    </citation>
    <scope>NUCLEOTIDE SEQUENCE [LARGE SCALE GENOMIC DNA]</scope>
    <source>
        <strain evidence="4">FD-172 SS1</strain>
    </source>
</reference>
<accession>A0A067LRC5</accession>
<keyword evidence="4" id="KW-1185">Reference proteome</keyword>
<feature type="region of interest" description="Disordered" evidence="1">
    <location>
        <begin position="1"/>
        <end position="22"/>
    </location>
</feature>
<evidence type="ECO:0000256" key="1">
    <source>
        <dbReference type="SAM" id="MobiDB-lite"/>
    </source>
</evidence>
<dbReference type="Gene3D" id="3.40.50.300">
    <property type="entry name" value="P-loop containing nucleotide triphosphate hydrolases"/>
    <property type="match status" value="1"/>
</dbReference>
<dbReference type="Pfam" id="PF00271">
    <property type="entry name" value="Helicase_C"/>
    <property type="match status" value="1"/>
</dbReference>